<accession>A0AAD9T8W7</accession>
<evidence type="ECO:0000313" key="1">
    <source>
        <dbReference type="EMBL" id="KAK2631584.1"/>
    </source>
</evidence>
<dbReference type="AlphaFoldDB" id="A0AAD9T8W7"/>
<evidence type="ECO:0000313" key="2">
    <source>
        <dbReference type="Proteomes" id="UP000030711"/>
    </source>
</evidence>
<gene>
    <name evidence="1" type="ORF">EUGRSUZ_L02712</name>
</gene>
<organism evidence="1 2">
    <name type="scientific">Eucalyptus grandis</name>
    <name type="common">Flooded gum</name>
    <dbReference type="NCBI Taxonomy" id="71139"/>
    <lineage>
        <taxon>Eukaryota</taxon>
        <taxon>Viridiplantae</taxon>
        <taxon>Streptophyta</taxon>
        <taxon>Embryophyta</taxon>
        <taxon>Tracheophyta</taxon>
        <taxon>Spermatophyta</taxon>
        <taxon>Magnoliopsida</taxon>
        <taxon>eudicotyledons</taxon>
        <taxon>Gunneridae</taxon>
        <taxon>Pentapetalae</taxon>
        <taxon>rosids</taxon>
        <taxon>malvids</taxon>
        <taxon>Myrtales</taxon>
        <taxon>Myrtaceae</taxon>
        <taxon>Myrtoideae</taxon>
        <taxon>Eucalypteae</taxon>
        <taxon>Eucalyptus</taxon>
    </lineage>
</organism>
<reference evidence="1 2" key="1">
    <citation type="journal article" date="2014" name="Nature">
        <title>The genome of Eucalyptus grandis.</title>
        <authorList>
            <person name="Myburg A.A."/>
            <person name="Grattapaglia D."/>
            <person name="Tuskan G.A."/>
            <person name="Hellsten U."/>
            <person name="Hayes R.D."/>
            <person name="Grimwood J."/>
            <person name="Jenkins J."/>
            <person name="Lindquist E."/>
            <person name="Tice H."/>
            <person name="Bauer D."/>
            <person name="Goodstein D.M."/>
            <person name="Dubchak I."/>
            <person name="Poliakov A."/>
            <person name="Mizrachi E."/>
            <person name="Kullan A.R."/>
            <person name="Hussey S.G."/>
            <person name="Pinard D."/>
            <person name="van der Merwe K."/>
            <person name="Singh P."/>
            <person name="van Jaarsveld I."/>
            <person name="Silva-Junior O.B."/>
            <person name="Togawa R.C."/>
            <person name="Pappas M.R."/>
            <person name="Faria D.A."/>
            <person name="Sansaloni C.P."/>
            <person name="Petroli C.D."/>
            <person name="Yang X."/>
            <person name="Ranjan P."/>
            <person name="Tschaplinski T.J."/>
            <person name="Ye C.Y."/>
            <person name="Li T."/>
            <person name="Sterck L."/>
            <person name="Vanneste K."/>
            <person name="Murat F."/>
            <person name="Soler M."/>
            <person name="Clemente H.S."/>
            <person name="Saidi N."/>
            <person name="Cassan-Wang H."/>
            <person name="Dunand C."/>
            <person name="Hefer C.A."/>
            <person name="Bornberg-Bauer E."/>
            <person name="Kersting A.R."/>
            <person name="Vining K."/>
            <person name="Amarasinghe V."/>
            <person name="Ranik M."/>
            <person name="Naithani S."/>
            <person name="Elser J."/>
            <person name="Boyd A.E."/>
            <person name="Liston A."/>
            <person name="Spatafora J.W."/>
            <person name="Dharmwardhana P."/>
            <person name="Raja R."/>
            <person name="Sullivan C."/>
            <person name="Romanel E."/>
            <person name="Alves-Ferreira M."/>
            <person name="Kulheim C."/>
            <person name="Foley W."/>
            <person name="Carocha V."/>
            <person name="Paiva J."/>
            <person name="Kudrna D."/>
            <person name="Brommonschenkel S.H."/>
            <person name="Pasquali G."/>
            <person name="Byrne M."/>
            <person name="Rigault P."/>
            <person name="Tibbits J."/>
            <person name="Spokevicius A."/>
            <person name="Jones R.C."/>
            <person name="Steane D.A."/>
            <person name="Vaillancourt R.E."/>
            <person name="Potts B.M."/>
            <person name="Joubert F."/>
            <person name="Barry K."/>
            <person name="Pappas G.J."/>
            <person name="Strauss S.H."/>
            <person name="Jaiswal P."/>
            <person name="Grima-Pettenati J."/>
            <person name="Salse J."/>
            <person name="Van de Peer Y."/>
            <person name="Rokhsar D.S."/>
            <person name="Schmutz J."/>
        </authorList>
    </citation>
    <scope>NUCLEOTIDE SEQUENCE [LARGE SCALE GENOMIC DNA]</scope>
    <source>
        <strain evidence="2">cv. BRASUZ1</strain>
        <tissue evidence="1">Leaf extractions</tissue>
    </source>
</reference>
<comment type="caution">
    <text evidence="1">The sequence shown here is derived from an EMBL/GenBank/DDBJ whole genome shotgun (WGS) entry which is preliminary data.</text>
</comment>
<keyword evidence="2" id="KW-1185">Reference proteome</keyword>
<dbReference type="EMBL" id="MU849491">
    <property type="protein sequence ID" value="KAK2631584.1"/>
    <property type="molecule type" value="Genomic_DNA"/>
</dbReference>
<dbReference type="Proteomes" id="UP000030711">
    <property type="component" value="Unassembled WGS sequence"/>
</dbReference>
<protein>
    <submittedName>
        <fullName evidence="1">Uncharacterized protein</fullName>
    </submittedName>
</protein>
<name>A0AAD9T8W7_EUCGR</name>
<proteinExistence type="predicted"/>
<sequence length="130" mass="14601">MALARLALKNVQQKLGSASSAPSLCRAGQIRQGWNGGEETMAMSRRFLATATEKASDDKEVAVSEKGDGRKFRLFPRRNRRRSLWRRNEDADFVPALYVFSLRAQQRTDASNGEHYKAVREHEVSFGSGV</sequence>